<feature type="region of interest" description="Disordered" evidence="1">
    <location>
        <begin position="128"/>
        <end position="154"/>
    </location>
</feature>
<protein>
    <recommendedName>
        <fullName evidence="5">DUF5666 domain-containing protein</fullName>
    </recommendedName>
</protein>
<dbReference type="RefSeq" id="WP_215627902.1">
    <property type="nucleotide sequence ID" value="NZ_CP067089.2"/>
</dbReference>
<evidence type="ECO:0000313" key="4">
    <source>
        <dbReference type="Proteomes" id="UP000595917"/>
    </source>
</evidence>
<evidence type="ECO:0008006" key="5">
    <source>
        <dbReference type="Google" id="ProtNLM"/>
    </source>
</evidence>
<feature type="compositionally biased region" description="Low complexity" evidence="1">
    <location>
        <begin position="131"/>
        <end position="143"/>
    </location>
</feature>
<organism evidence="3 4">
    <name type="scientific">Breznakiella homolactica</name>
    <dbReference type="NCBI Taxonomy" id="2798577"/>
    <lineage>
        <taxon>Bacteria</taxon>
        <taxon>Pseudomonadati</taxon>
        <taxon>Spirochaetota</taxon>
        <taxon>Spirochaetia</taxon>
        <taxon>Spirochaetales</taxon>
        <taxon>Breznakiellaceae</taxon>
        <taxon>Breznakiella</taxon>
    </lineage>
</organism>
<sequence>MKRIAIIVGMGLIAAGAVSAQAWGPRGTPPGPAPQVQPAETTKVSGKLALVNGMIAVQDGGTTYYVNGLGRLVGFIDGLKEGATVNLEGYAFPIQGAPEYQHLRLTSFTFNGKTYDMAAMYGPGANGPGPGMHHNPGMGMQHHNNTRGMHNGRW</sequence>
<evidence type="ECO:0000256" key="1">
    <source>
        <dbReference type="SAM" id="MobiDB-lite"/>
    </source>
</evidence>
<evidence type="ECO:0000256" key="2">
    <source>
        <dbReference type="SAM" id="SignalP"/>
    </source>
</evidence>
<feature type="chain" id="PRO_5030807728" description="DUF5666 domain-containing protein" evidence="2">
    <location>
        <begin position="21"/>
        <end position="154"/>
    </location>
</feature>
<dbReference type="AlphaFoldDB" id="A0A7T7XQJ6"/>
<proteinExistence type="predicted"/>
<reference evidence="3" key="1">
    <citation type="submission" date="2021-01" db="EMBL/GenBank/DDBJ databases">
        <title>Description of Breznakiella homolactica.</title>
        <authorList>
            <person name="Song Y."/>
            <person name="Brune A."/>
        </authorList>
    </citation>
    <scope>NUCLEOTIDE SEQUENCE</scope>
    <source>
        <strain evidence="3">RmG30</strain>
    </source>
</reference>
<dbReference type="Proteomes" id="UP000595917">
    <property type="component" value="Chromosome"/>
</dbReference>
<gene>
    <name evidence="3" type="ORF">JFL75_06690</name>
</gene>
<evidence type="ECO:0000313" key="3">
    <source>
        <dbReference type="EMBL" id="QQO10597.1"/>
    </source>
</evidence>
<accession>A0A7T7XQJ6</accession>
<keyword evidence="4" id="KW-1185">Reference proteome</keyword>
<dbReference type="EMBL" id="CP067089">
    <property type="protein sequence ID" value="QQO10597.1"/>
    <property type="molecule type" value="Genomic_DNA"/>
</dbReference>
<keyword evidence="2" id="KW-0732">Signal</keyword>
<feature type="signal peptide" evidence="2">
    <location>
        <begin position="1"/>
        <end position="20"/>
    </location>
</feature>
<dbReference type="KEGG" id="bhc:JFL75_06690"/>
<name>A0A7T7XQJ6_9SPIR</name>